<keyword evidence="8" id="KW-0653">Protein transport</keyword>
<dbReference type="SUPFAM" id="SSF54523">
    <property type="entry name" value="Pili subunits"/>
    <property type="match status" value="1"/>
</dbReference>
<dbReference type="InterPro" id="IPR008640">
    <property type="entry name" value="Adhesin_Head_dom"/>
</dbReference>
<evidence type="ECO:0000256" key="1">
    <source>
        <dbReference type="ARBA" id="ARBA00004241"/>
    </source>
</evidence>
<feature type="domain" description="Trimeric autotransporter adhesin YadA-like head" evidence="13">
    <location>
        <begin position="917"/>
        <end position="943"/>
    </location>
</feature>
<dbReference type="SUPFAM" id="SSF101967">
    <property type="entry name" value="Adhesin YadA, collagen-binding domain"/>
    <property type="match status" value="7"/>
</dbReference>
<feature type="domain" description="Trimeric autotransporter adhesin YadA-like head" evidence="13">
    <location>
        <begin position="297"/>
        <end position="323"/>
    </location>
</feature>
<evidence type="ECO:0000256" key="5">
    <source>
        <dbReference type="ARBA" id="ARBA00022452"/>
    </source>
</evidence>
<accession>A0A5E4W7D3</accession>
<evidence type="ECO:0000313" key="16">
    <source>
        <dbReference type="Proteomes" id="UP000343335"/>
    </source>
</evidence>
<proteinExistence type="inferred from homology"/>
<feature type="domain" description="Trimeric autotransporter adhesin YadA-like stalk" evidence="14">
    <location>
        <begin position="824"/>
        <end position="863"/>
    </location>
</feature>
<evidence type="ECO:0000256" key="11">
    <source>
        <dbReference type="SAM" id="MobiDB-lite"/>
    </source>
</evidence>
<dbReference type="Pfam" id="PF03895">
    <property type="entry name" value="YadA_anchor"/>
    <property type="match status" value="1"/>
</dbReference>
<dbReference type="Gene3D" id="3.30.1300.30">
    <property type="entry name" value="GSPII I/J protein-like"/>
    <property type="match status" value="1"/>
</dbReference>
<feature type="domain" description="Trimeric autotransporter adhesin YadA-like stalk" evidence="14">
    <location>
        <begin position="218"/>
        <end position="246"/>
    </location>
</feature>
<evidence type="ECO:0000256" key="9">
    <source>
        <dbReference type="ARBA" id="ARBA00023136"/>
    </source>
</evidence>
<dbReference type="Pfam" id="PF05662">
    <property type="entry name" value="YadA_stalk"/>
    <property type="match status" value="7"/>
</dbReference>
<feature type="domain" description="Trimeric autotransporter adhesin YadA-like stalk" evidence="14">
    <location>
        <begin position="687"/>
        <end position="729"/>
    </location>
</feature>
<feature type="domain" description="Trimeric autotransporter adhesin YadA-like stalk" evidence="14">
    <location>
        <begin position="357"/>
        <end position="395"/>
    </location>
</feature>
<feature type="domain" description="Trimeric autotransporter adhesin YadA-like stalk" evidence="14">
    <location>
        <begin position="547"/>
        <end position="580"/>
    </location>
</feature>
<evidence type="ECO:0000256" key="3">
    <source>
        <dbReference type="ARBA" id="ARBA00005848"/>
    </source>
</evidence>
<dbReference type="Gene3D" id="2.150.10.10">
    <property type="entry name" value="Serralysin-like metalloprotease, C-terminal"/>
    <property type="match status" value="5"/>
</dbReference>
<keyword evidence="10" id="KW-0998">Cell outer membrane</keyword>
<sequence length="1093" mass="107676">MKETKIVAAISGVLLALGMQASSAEARAVEEEAVLEESIEETSRKYSLGQANGFRLASGTRSGAITVSSLRANSVDSILLGPQAKGGYAAIAIGQEATAENDSISIGYQALTVDPTQSGNTAAVALGNYAEVQGRFGTALGYVSKAMAADATAIGSFSNASGARSAALGRGAHSTADDSLAVGYEAYSEASGAVALGSGSLAKEANVVSVGSDALKRKVVNVARGVGEFDAVNMGQLNETNQRIDFAEIGSGASSLRNGTVAVGAFSKASAVGASAVGVNAKAYGQDTVAFGQGATASSNQGVAIGTAASVDGASSVAIGYFAKLSAAATNSVALGARSETDEQNVVSVGAPTRLRKIVNMAPGVADTDAVNVGQLNAISARVNATETSVANVSQGREGMVRVTSDVSFVAPMATGVDALAIGSAASVDGARSTAIGNQSGVIAAADGLAVGYGSLIGRAGWGDGATAVGANAKATGGGSTVLGAYASSDVYDASVVGLRAKATGSSGTAIGAYASVSGYNSVALGANSVADQQGVVSVGSANFTRKIVRVSAGDISATSTDVVNGSQLHSTNIAVEALEGKIEQNQSAIVVVNDALGQVVTYDSGEKEAVTLGVGSGGAAVKLRNVAAGVAETDAVNVGQLKSIGDSVGVLSERAVQYDDEVDNGKATVTFGGAASSDGGKTGGTRLTNVAQGDVSALSTDAVNGAQLHAVSVMLSNLGDAVHNVENGGGIRYFQANGGTTPMAASEANGVGSTAMGPSARANGESTVALGNGAVASQAGDVAIGAGAVADRGAAHYTGKYSGAENRTVGTVAVGSAGAERTIGHVADGVMATDAVNIRQLDGAVAQAKSYTDQRITAVSNIAISVGEDLTKLDARVTKVEGDVARVDGDVTSLRNGTTGMFRVNSDEQTTAAPAANGRNSVAGGSGATASGENSSALGSNSLAVGENSVALGAGSVADRDDSVSVGSEGGERQIVNVAPGTAGTDAVNVNQLRELGQGLNQQVAGVRNDIRKMDNRMSAGIAAAMAVASLPQPYRPGKSMVAIGGATWRGETGVAIGVSTISRNGEWIVKGNATSTSRGDYGASVGVGFQW</sequence>
<dbReference type="InterPro" id="IPR005594">
    <property type="entry name" value="YadA_C"/>
</dbReference>
<keyword evidence="6" id="KW-0812">Transmembrane</keyword>
<evidence type="ECO:0000256" key="6">
    <source>
        <dbReference type="ARBA" id="ARBA00022692"/>
    </source>
</evidence>
<dbReference type="GO" id="GO:0015031">
    <property type="term" value="P:protein transport"/>
    <property type="evidence" value="ECO:0007669"/>
    <property type="project" value="UniProtKB-KW"/>
</dbReference>
<dbReference type="InterPro" id="IPR011049">
    <property type="entry name" value="Serralysin-like_metalloprot_C"/>
</dbReference>
<feature type="domain" description="Trimeric autotransporter adhesin YadA-like C-terminal membrane anchor" evidence="12">
    <location>
        <begin position="1033"/>
        <end position="1093"/>
    </location>
</feature>
<dbReference type="RefSeq" id="WP_150665043.1">
    <property type="nucleotide sequence ID" value="NZ_CABPSA010000005.1"/>
</dbReference>
<reference evidence="15 16" key="1">
    <citation type="submission" date="2019-08" db="EMBL/GenBank/DDBJ databases">
        <authorList>
            <person name="Peeters C."/>
        </authorList>
    </citation>
    <scope>NUCLEOTIDE SEQUENCE [LARGE SCALE GENOMIC DNA]</scope>
    <source>
        <strain evidence="15 16">LMG 31010</strain>
    </source>
</reference>
<dbReference type="AlphaFoldDB" id="A0A5E4W7D3"/>
<feature type="domain" description="Trimeric autotransporter adhesin YadA-like head" evidence="13">
    <location>
        <begin position="463"/>
        <end position="487"/>
    </location>
</feature>
<feature type="domain" description="Trimeric autotransporter adhesin YadA-like head" evidence="13">
    <location>
        <begin position="945"/>
        <end position="969"/>
    </location>
</feature>
<dbReference type="CDD" id="cd12820">
    <property type="entry name" value="LbR_YadA-like"/>
    <property type="match status" value="2"/>
</dbReference>
<evidence type="ECO:0000256" key="4">
    <source>
        <dbReference type="ARBA" id="ARBA00022448"/>
    </source>
</evidence>
<protein>
    <submittedName>
        <fullName evidence="15">Autotransporter adhesin UpaG</fullName>
    </submittedName>
</protein>
<dbReference type="Gene3D" id="2.60.40.4050">
    <property type="match status" value="1"/>
</dbReference>
<feature type="domain" description="Trimeric autotransporter adhesin YadA-like head" evidence="13">
    <location>
        <begin position="503"/>
        <end position="529"/>
    </location>
</feature>
<dbReference type="InterPro" id="IPR045584">
    <property type="entry name" value="Pilin-like"/>
</dbReference>
<feature type="domain" description="Trimeric autotransporter adhesin YadA-like head" evidence="13">
    <location>
        <begin position="150"/>
        <end position="172"/>
    </location>
</feature>
<dbReference type="GO" id="GO:0009986">
    <property type="term" value="C:cell surface"/>
    <property type="evidence" value="ECO:0007669"/>
    <property type="project" value="UniProtKB-SubCell"/>
</dbReference>
<evidence type="ECO:0000259" key="14">
    <source>
        <dbReference type="Pfam" id="PF05662"/>
    </source>
</evidence>
<evidence type="ECO:0000313" key="15">
    <source>
        <dbReference type="EMBL" id="VVE20518.1"/>
    </source>
</evidence>
<dbReference type="Proteomes" id="UP000343335">
    <property type="component" value="Unassembled WGS sequence"/>
</dbReference>
<dbReference type="Gene3D" id="6.10.250.2040">
    <property type="match status" value="1"/>
</dbReference>
<dbReference type="EMBL" id="CABPSA010000005">
    <property type="protein sequence ID" value="VVE20518.1"/>
    <property type="molecule type" value="Genomic_DNA"/>
</dbReference>
<evidence type="ECO:0000259" key="12">
    <source>
        <dbReference type="Pfam" id="PF03895"/>
    </source>
</evidence>
<feature type="domain" description="Trimeric autotransporter adhesin YadA-like head" evidence="13">
    <location>
        <begin position="414"/>
        <end position="440"/>
    </location>
</feature>
<evidence type="ECO:0000256" key="8">
    <source>
        <dbReference type="ARBA" id="ARBA00022927"/>
    </source>
</evidence>
<evidence type="ECO:0000259" key="13">
    <source>
        <dbReference type="Pfam" id="PF05658"/>
    </source>
</evidence>
<feature type="compositionally biased region" description="Low complexity" evidence="11">
    <location>
        <begin position="929"/>
        <end position="938"/>
    </location>
</feature>
<evidence type="ECO:0000256" key="10">
    <source>
        <dbReference type="ARBA" id="ARBA00023237"/>
    </source>
</evidence>
<keyword evidence="9" id="KW-0472">Membrane</keyword>
<comment type="subcellular location">
    <subcellularLocation>
        <location evidence="2">Cell outer membrane</location>
    </subcellularLocation>
    <subcellularLocation>
        <location evidence="1">Cell surface</location>
    </subcellularLocation>
</comment>
<name>A0A5E4W7D3_9BURK</name>
<feature type="region of interest" description="Disordered" evidence="11">
    <location>
        <begin position="898"/>
        <end position="940"/>
    </location>
</feature>
<feature type="domain" description="Trimeric autotransporter adhesin YadA-like head" evidence="13">
    <location>
        <begin position="269"/>
        <end position="295"/>
    </location>
</feature>
<comment type="similarity">
    <text evidence="3">Belongs to the autotransporter-2 (AT-2) (TC 1.B.40) family.</text>
</comment>
<dbReference type="Gene3D" id="1.20.5.170">
    <property type="match status" value="2"/>
</dbReference>
<feature type="domain" description="Trimeric autotransporter adhesin YadA-like head" evidence="13">
    <location>
        <begin position="175"/>
        <end position="200"/>
    </location>
</feature>
<dbReference type="Pfam" id="PF05658">
    <property type="entry name" value="YadA_head"/>
    <property type="match status" value="10"/>
</dbReference>
<organism evidence="15 16">
    <name type="scientific">Pandoraea commovens</name>
    <dbReference type="NCBI Taxonomy" id="2508289"/>
    <lineage>
        <taxon>Bacteria</taxon>
        <taxon>Pseudomonadati</taxon>
        <taxon>Pseudomonadota</taxon>
        <taxon>Betaproteobacteria</taxon>
        <taxon>Burkholderiales</taxon>
        <taxon>Burkholderiaceae</taxon>
        <taxon>Pandoraea</taxon>
    </lineage>
</organism>
<dbReference type="InterPro" id="IPR008635">
    <property type="entry name" value="Coiled_stalk_dom"/>
</dbReference>
<feature type="domain" description="Trimeric autotransporter adhesin YadA-like head" evidence="13">
    <location>
        <begin position="749"/>
        <end position="775"/>
    </location>
</feature>
<keyword evidence="7" id="KW-0732">Signal</keyword>
<keyword evidence="5" id="KW-1134">Transmembrane beta strand</keyword>
<evidence type="ECO:0000256" key="7">
    <source>
        <dbReference type="ARBA" id="ARBA00022729"/>
    </source>
</evidence>
<dbReference type="GO" id="GO:0009279">
    <property type="term" value="C:cell outer membrane"/>
    <property type="evidence" value="ECO:0007669"/>
    <property type="project" value="UniProtKB-SubCell"/>
</dbReference>
<keyword evidence="4" id="KW-0813">Transport</keyword>
<dbReference type="OrthoDB" id="1632057at2"/>
<feature type="domain" description="Trimeric autotransporter adhesin YadA-like stalk" evidence="14">
    <location>
        <begin position="625"/>
        <end position="650"/>
    </location>
</feature>
<gene>
    <name evidence="15" type="primary">upaG</name>
    <name evidence="15" type="ORF">PCO31010_03135</name>
</gene>
<feature type="domain" description="Trimeric autotransporter adhesin YadA-like stalk" evidence="14">
    <location>
        <begin position="975"/>
        <end position="1008"/>
    </location>
</feature>
<evidence type="ECO:0000256" key="2">
    <source>
        <dbReference type="ARBA" id="ARBA00004442"/>
    </source>
</evidence>